<keyword evidence="3" id="KW-1185">Reference proteome</keyword>
<dbReference type="EMBL" id="CP041372">
    <property type="protein sequence ID" value="QKS72698.1"/>
    <property type="molecule type" value="Genomic_DNA"/>
</dbReference>
<dbReference type="RefSeq" id="WP_176010667.1">
    <property type="nucleotide sequence ID" value="NZ_CP041372.2"/>
</dbReference>
<accession>A0A859FIJ6</accession>
<evidence type="ECO:0000313" key="2">
    <source>
        <dbReference type="EMBL" id="QKS72698.1"/>
    </source>
</evidence>
<reference evidence="3" key="1">
    <citation type="submission" date="2019-07" db="EMBL/GenBank/DDBJ databases">
        <title>Bacillus alkalisoli sp. nov. isolated from saline soil.</title>
        <authorList>
            <person name="Sun J.-Q."/>
            <person name="Xu L."/>
        </authorList>
    </citation>
    <scope>NUCLEOTIDE SEQUENCE [LARGE SCALE GENOMIC DNA]</scope>
    <source>
        <strain evidence="3">M4U3P1</strain>
    </source>
</reference>
<gene>
    <name evidence="2" type="ORF">FLK61_39480</name>
</gene>
<organism evidence="2 3">
    <name type="scientific">Paenalkalicoccus suaedae</name>
    <dbReference type="NCBI Taxonomy" id="2592382"/>
    <lineage>
        <taxon>Bacteria</taxon>
        <taxon>Bacillati</taxon>
        <taxon>Bacillota</taxon>
        <taxon>Bacilli</taxon>
        <taxon>Bacillales</taxon>
        <taxon>Bacillaceae</taxon>
        <taxon>Paenalkalicoccus</taxon>
    </lineage>
</organism>
<protein>
    <submittedName>
        <fullName evidence="2">Uncharacterized protein</fullName>
    </submittedName>
</protein>
<feature type="transmembrane region" description="Helical" evidence="1">
    <location>
        <begin position="30"/>
        <end position="46"/>
    </location>
</feature>
<dbReference type="AlphaFoldDB" id="A0A859FIJ6"/>
<proteinExistence type="predicted"/>
<dbReference type="KEGG" id="psua:FLK61_39480"/>
<keyword evidence="1" id="KW-0812">Transmembrane</keyword>
<sequence length="51" mass="5606">MFGLLLVLIGLSALFHFAFADAAWPNYFTLGVFIVVLVLYAVSKKGRMARG</sequence>
<keyword evidence="1" id="KW-0472">Membrane</keyword>
<name>A0A859FIJ6_9BACI</name>
<evidence type="ECO:0000313" key="3">
    <source>
        <dbReference type="Proteomes" id="UP000318138"/>
    </source>
</evidence>
<keyword evidence="1" id="KW-1133">Transmembrane helix</keyword>
<evidence type="ECO:0000256" key="1">
    <source>
        <dbReference type="SAM" id="Phobius"/>
    </source>
</evidence>
<dbReference type="Proteomes" id="UP000318138">
    <property type="component" value="Chromosome"/>
</dbReference>